<evidence type="ECO:0000313" key="3">
    <source>
        <dbReference type="Proteomes" id="UP001174936"/>
    </source>
</evidence>
<dbReference type="EMBL" id="JAULSV010000004">
    <property type="protein sequence ID" value="KAK0646698.1"/>
    <property type="molecule type" value="Genomic_DNA"/>
</dbReference>
<evidence type="ECO:0000313" key="2">
    <source>
        <dbReference type="EMBL" id="KAK0646698.1"/>
    </source>
</evidence>
<protein>
    <submittedName>
        <fullName evidence="2">Uncharacterized protein</fullName>
    </submittedName>
</protein>
<comment type="caution">
    <text evidence="2">The sequence shown here is derived from an EMBL/GenBank/DDBJ whole genome shotgun (WGS) entry which is preliminary data.</text>
</comment>
<gene>
    <name evidence="2" type="ORF">B0T16DRAFT_168246</name>
</gene>
<reference evidence="2" key="1">
    <citation type="submission" date="2023-06" db="EMBL/GenBank/DDBJ databases">
        <title>Genome-scale phylogeny and comparative genomics of the fungal order Sordariales.</title>
        <authorList>
            <consortium name="Lawrence Berkeley National Laboratory"/>
            <person name="Hensen N."/>
            <person name="Bonometti L."/>
            <person name="Westerberg I."/>
            <person name="Brannstrom I.O."/>
            <person name="Guillou S."/>
            <person name="Cros-Aarteil S."/>
            <person name="Calhoun S."/>
            <person name="Haridas S."/>
            <person name="Kuo A."/>
            <person name="Mondo S."/>
            <person name="Pangilinan J."/>
            <person name="Riley R."/>
            <person name="Labutti K."/>
            <person name="Andreopoulos B."/>
            <person name="Lipzen A."/>
            <person name="Chen C."/>
            <person name="Yanf M."/>
            <person name="Daum C."/>
            <person name="Ng V."/>
            <person name="Clum A."/>
            <person name="Steindorff A."/>
            <person name="Ohm R."/>
            <person name="Martin F."/>
            <person name="Silar P."/>
            <person name="Natvig D."/>
            <person name="Lalanne C."/>
            <person name="Gautier V."/>
            <person name="Ament-Velasquez S.L."/>
            <person name="Kruys A."/>
            <person name="Hutchinson M.I."/>
            <person name="Powell A.J."/>
            <person name="Barry K."/>
            <person name="Miller A.N."/>
            <person name="Grigoriev I.V."/>
            <person name="Debuchy R."/>
            <person name="Gladieux P."/>
            <person name="Thoren M.H."/>
            <person name="Johannesson H."/>
        </authorList>
    </citation>
    <scope>NUCLEOTIDE SEQUENCE</scope>
    <source>
        <strain evidence="2">SMH2532-1</strain>
    </source>
</reference>
<accession>A0AA39Y682</accession>
<keyword evidence="3" id="KW-1185">Reference proteome</keyword>
<sequence>MIHPQARPVVVDSSQVEIGTRQDRVPAELPMPAPATVWLRYGCGMTRVANPSKKEQSGGIRGQPKSQPGAPIDLPYLHSYPRTLPCASHTSISYRVRPETGQASQVLGSLCLPSGTNFLVYSPLSRCGSAQRGVDGRTDGQTTVAATSYRLSTVPLKSLRGGGQGVARQLAGWPDVALDG</sequence>
<dbReference type="Proteomes" id="UP001174936">
    <property type="component" value="Unassembled WGS sequence"/>
</dbReference>
<evidence type="ECO:0000256" key="1">
    <source>
        <dbReference type="SAM" id="MobiDB-lite"/>
    </source>
</evidence>
<proteinExistence type="predicted"/>
<organism evidence="2 3">
    <name type="scientific">Cercophora newfieldiana</name>
    <dbReference type="NCBI Taxonomy" id="92897"/>
    <lineage>
        <taxon>Eukaryota</taxon>
        <taxon>Fungi</taxon>
        <taxon>Dikarya</taxon>
        <taxon>Ascomycota</taxon>
        <taxon>Pezizomycotina</taxon>
        <taxon>Sordariomycetes</taxon>
        <taxon>Sordariomycetidae</taxon>
        <taxon>Sordariales</taxon>
        <taxon>Lasiosphaeriaceae</taxon>
        <taxon>Cercophora</taxon>
    </lineage>
</organism>
<feature type="region of interest" description="Disordered" evidence="1">
    <location>
        <begin position="50"/>
        <end position="74"/>
    </location>
</feature>
<dbReference type="AlphaFoldDB" id="A0AA39Y682"/>
<name>A0AA39Y682_9PEZI</name>